<dbReference type="AlphaFoldDB" id="A0A2P2L892"/>
<protein>
    <submittedName>
        <fullName evidence="1">Uncharacterized protein</fullName>
    </submittedName>
</protein>
<evidence type="ECO:0000313" key="1">
    <source>
        <dbReference type="EMBL" id="MBX14194.1"/>
    </source>
</evidence>
<accession>A0A2P2L892</accession>
<dbReference type="EMBL" id="GGEC01033710">
    <property type="protein sequence ID" value="MBX14194.1"/>
    <property type="molecule type" value="Transcribed_RNA"/>
</dbReference>
<sequence>MGHYQSFFMSSKPFEGKFSLPLNLNIRINDSES</sequence>
<organism evidence="1">
    <name type="scientific">Rhizophora mucronata</name>
    <name type="common">Asiatic mangrove</name>
    <dbReference type="NCBI Taxonomy" id="61149"/>
    <lineage>
        <taxon>Eukaryota</taxon>
        <taxon>Viridiplantae</taxon>
        <taxon>Streptophyta</taxon>
        <taxon>Embryophyta</taxon>
        <taxon>Tracheophyta</taxon>
        <taxon>Spermatophyta</taxon>
        <taxon>Magnoliopsida</taxon>
        <taxon>eudicotyledons</taxon>
        <taxon>Gunneridae</taxon>
        <taxon>Pentapetalae</taxon>
        <taxon>rosids</taxon>
        <taxon>fabids</taxon>
        <taxon>Malpighiales</taxon>
        <taxon>Rhizophoraceae</taxon>
        <taxon>Rhizophora</taxon>
    </lineage>
</organism>
<proteinExistence type="predicted"/>
<reference evidence="1" key="1">
    <citation type="submission" date="2018-02" db="EMBL/GenBank/DDBJ databases">
        <title>Rhizophora mucronata_Transcriptome.</title>
        <authorList>
            <person name="Meera S.P."/>
            <person name="Sreeshan A."/>
            <person name="Augustine A."/>
        </authorList>
    </citation>
    <scope>NUCLEOTIDE SEQUENCE</scope>
    <source>
        <tissue evidence="1">Leaf</tissue>
    </source>
</reference>
<name>A0A2P2L892_RHIMU</name>